<dbReference type="Proteomes" id="UP000323720">
    <property type="component" value="Unassembled WGS sequence"/>
</dbReference>
<dbReference type="EMBL" id="VSKK01000001">
    <property type="protein sequence ID" value="TYB79828.1"/>
    <property type="molecule type" value="Genomic_DNA"/>
</dbReference>
<dbReference type="Pfam" id="PF18962">
    <property type="entry name" value="Por_Secre_tail"/>
    <property type="match status" value="1"/>
</dbReference>
<proteinExistence type="predicted"/>
<name>A0A5D0RGI9_9FLAO</name>
<accession>A0A5D0RGI9</accession>
<reference evidence="3 4" key="1">
    <citation type="submission" date="2019-08" db="EMBL/GenBank/DDBJ databases">
        <title>Genomes of Antarctic Bizionia species.</title>
        <authorList>
            <person name="Bowman J.P."/>
        </authorList>
    </citation>
    <scope>NUCLEOTIDE SEQUENCE [LARGE SCALE GENOMIC DNA]</scope>
    <source>
        <strain evidence="3 4">ADA-4</strain>
    </source>
</reference>
<keyword evidence="1" id="KW-0732">Signal</keyword>
<dbReference type="NCBIfam" id="TIGR04183">
    <property type="entry name" value="Por_Secre_tail"/>
    <property type="match status" value="1"/>
</dbReference>
<evidence type="ECO:0000256" key="1">
    <source>
        <dbReference type="ARBA" id="ARBA00022729"/>
    </source>
</evidence>
<evidence type="ECO:0000259" key="2">
    <source>
        <dbReference type="Pfam" id="PF18962"/>
    </source>
</evidence>
<dbReference type="RefSeq" id="WP_148403556.1">
    <property type="nucleotide sequence ID" value="NZ_VSKK01000001.1"/>
</dbReference>
<keyword evidence="4" id="KW-1185">Reference proteome</keyword>
<comment type="caution">
    <text evidence="3">The sequence shown here is derived from an EMBL/GenBank/DDBJ whole genome shotgun (WGS) entry which is preliminary data.</text>
</comment>
<sequence length="610" mass="67760">MKYIYLIIIISVSNLILGQTDLHVGGNSYVYVDGTIFNSSPAEAPIYVSNSINLNAANSYVYLRNEAQLLQGNDVKNSGIGKVSVYQSGTVNTYAYNYWSSPVGNTAANDLANRPFIPNNNIYDHIGNVNPALAPITSVLATYTSGYNGTPTAAPIPQVISSFWLYTYNPGILYTDWDTLGAGGSVNSGYGFTMKGNSSESQQYDFRGKANNGTFTVNVGNGLETLVGNPYPSALDARDFIHDPANIGLITGVLKYWEQAPGATSHVLSNYVGGYATYTVYLDGTDSFTYAPFTTYLADGTATNFPAGIYGTKIPQRYIPIGQGFMIEGITTGSVTFNNAQREFYKQSGPRSYFFRNEDDNSDNTSEETTYTEEGLNIVPADFKRFRINVDFTENELYTRQLLMNFHNSATDGFDYGLEGKGDTPLASDAYWILDNQPYVIQAFSYNQALQIPLVVKARANQPIRFRIYDVQNFDDSQPIYIHDIQNNIYVNLRNQHYEINLPQGVYTDRFEITFAAQTLSNPDFAASDFTIFQNNQNSELTLINPKQLAIKQLSVFDVSGKRVLNLKKLPLSEKQMFSTKQFSDGMYVVSLEFEAGNSLTKKVIVSNKK</sequence>
<feature type="domain" description="Secretion system C-terminal sorting" evidence="2">
    <location>
        <begin position="528"/>
        <end position="606"/>
    </location>
</feature>
<protein>
    <submittedName>
        <fullName evidence="3">T9SS type A sorting domain-containing protein</fullName>
    </submittedName>
</protein>
<dbReference type="InterPro" id="IPR026444">
    <property type="entry name" value="Secre_tail"/>
</dbReference>
<dbReference type="OrthoDB" id="2582440at2"/>
<evidence type="ECO:0000313" key="4">
    <source>
        <dbReference type="Proteomes" id="UP000323720"/>
    </source>
</evidence>
<gene>
    <name evidence="3" type="ORF">ES674_08795</name>
</gene>
<dbReference type="AlphaFoldDB" id="A0A5D0RGI9"/>
<evidence type="ECO:0000313" key="3">
    <source>
        <dbReference type="EMBL" id="TYB79828.1"/>
    </source>
</evidence>
<organism evidence="3 4">
    <name type="scientific">Bizionia myxarmorum</name>
    <dbReference type="NCBI Taxonomy" id="291186"/>
    <lineage>
        <taxon>Bacteria</taxon>
        <taxon>Pseudomonadati</taxon>
        <taxon>Bacteroidota</taxon>
        <taxon>Flavobacteriia</taxon>
        <taxon>Flavobacteriales</taxon>
        <taxon>Flavobacteriaceae</taxon>
        <taxon>Bizionia</taxon>
    </lineage>
</organism>